<dbReference type="InterPro" id="IPR005467">
    <property type="entry name" value="His_kinase_dom"/>
</dbReference>
<evidence type="ECO:0000313" key="14">
    <source>
        <dbReference type="EMBL" id="GAA5201553.1"/>
    </source>
</evidence>
<dbReference type="EMBL" id="BAABJQ010000051">
    <property type="protein sequence ID" value="GAA5201553.1"/>
    <property type="molecule type" value="Genomic_DNA"/>
</dbReference>
<dbReference type="Proteomes" id="UP001501570">
    <property type="component" value="Unassembled WGS sequence"/>
</dbReference>
<dbReference type="InterPro" id="IPR004358">
    <property type="entry name" value="Sig_transdc_His_kin-like_C"/>
</dbReference>
<keyword evidence="8 11" id="KW-1133">Transmembrane helix</keyword>
<evidence type="ECO:0000259" key="12">
    <source>
        <dbReference type="PROSITE" id="PS50109"/>
    </source>
</evidence>
<dbReference type="InterPro" id="IPR003594">
    <property type="entry name" value="HATPase_dom"/>
</dbReference>
<evidence type="ECO:0000313" key="15">
    <source>
        <dbReference type="Proteomes" id="UP001501570"/>
    </source>
</evidence>
<dbReference type="InterPro" id="IPR036097">
    <property type="entry name" value="HisK_dim/P_sf"/>
</dbReference>
<dbReference type="Gene3D" id="1.10.287.130">
    <property type="match status" value="1"/>
</dbReference>
<keyword evidence="4" id="KW-0597">Phosphoprotein</keyword>
<feature type="domain" description="Histidine kinase" evidence="12">
    <location>
        <begin position="245"/>
        <end position="455"/>
    </location>
</feature>
<dbReference type="GO" id="GO:0016301">
    <property type="term" value="F:kinase activity"/>
    <property type="evidence" value="ECO:0007669"/>
    <property type="project" value="UniProtKB-KW"/>
</dbReference>
<reference evidence="15" key="1">
    <citation type="journal article" date="2019" name="Int. J. Syst. Evol. Microbiol.">
        <title>The Global Catalogue of Microorganisms (GCM) 10K type strain sequencing project: providing services to taxonomists for standard genome sequencing and annotation.</title>
        <authorList>
            <consortium name="The Broad Institute Genomics Platform"/>
            <consortium name="The Broad Institute Genome Sequencing Center for Infectious Disease"/>
            <person name="Wu L."/>
            <person name="Ma J."/>
        </authorList>
    </citation>
    <scope>NUCLEOTIDE SEQUENCE [LARGE SCALE GENOMIC DNA]</scope>
    <source>
        <strain evidence="15">JCM 18304</strain>
    </source>
</reference>
<keyword evidence="5" id="KW-0808">Transferase</keyword>
<keyword evidence="6 11" id="KW-0812">Transmembrane</keyword>
<protein>
    <recommendedName>
        <fullName evidence="3">histidine kinase</fullName>
        <ecNumber evidence="3">2.7.13.3</ecNumber>
    </recommendedName>
</protein>
<gene>
    <name evidence="14" type="ORF">GCM10023322_81780</name>
</gene>
<dbReference type="SUPFAM" id="SSF158472">
    <property type="entry name" value="HAMP domain-like"/>
    <property type="match status" value="1"/>
</dbReference>
<dbReference type="InterPro" id="IPR003660">
    <property type="entry name" value="HAMP_dom"/>
</dbReference>
<feature type="domain" description="HAMP" evidence="13">
    <location>
        <begin position="185"/>
        <end position="237"/>
    </location>
</feature>
<dbReference type="SMART" id="SM00304">
    <property type="entry name" value="HAMP"/>
    <property type="match status" value="1"/>
</dbReference>
<keyword evidence="7 14" id="KW-0418">Kinase</keyword>
<accession>A0ABP9SRR9</accession>
<comment type="caution">
    <text evidence="14">The sequence shown here is derived from an EMBL/GenBank/DDBJ whole genome shotgun (WGS) entry which is preliminary data.</text>
</comment>
<dbReference type="CDD" id="cd00075">
    <property type="entry name" value="HATPase"/>
    <property type="match status" value="1"/>
</dbReference>
<evidence type="ECO:0000256" key="8">
    <source>
        <dbReference type="ARBA" id="ARBA00022989"/>
    </source>
</evidence>
<dbReference type="SMART" id="SM00387">
    <property type="entry name" value="HATPase_c"/>
    <property type="match status" value="1"/>
</dbReference>
<dbReference type="SUPFAM" id="SSF55874">
    <property type="entry name" value="ATPase domain of HSP90 chaperone/DNA topoisomerase II/histidine kinase"/>
    <property type="match status" value="1"/>
</dbReference>
<keyword evidence="15" id="KW-1185">Reference proteome</keyword>
<evidence type="ECO:0000256" key="7">
    <source>
        <dbReference type="ARBA" id="ARBA00022777"/>
    </source>
</evidence>
<dbReference type="PROSITE" id="PS50109">
    <property type="entry name" value="HIS_KIN"/>
    <property type="match status" value="1"/>
</dbReference>
<dbReference type="Gene3D" id="3.30.565.10">
    <property type="entry name" value="Histidine kinase-like ATPase, C-terminal domain"/>
    <property type="match status" value="1"/>
</dbReference>
<dbReference type="EC" id="2.7.13.3" evidence="3"/>
<dbReference type="InterPro" id="IPR003661">
    <property type="entry name" value="HisK_dim/P_dom"/>
</dbReference>
<comment type="catalytic activity">
    <reaction evidence="1">
        <text>ATP + protein L-histidine = ADP + protein N-phospho-L-histidine.</text>
        <dbReference type="EC" id="2.7.13.3"/>
    </reaction>
</comment>
<evidence type="ECO:0000256" key="10">
    <source>
        <dbReference type="ARBA" id="ARBA00023136"/>
    </source>
</evidence>
<dbReference type="InterPro" id="IPR050428">
    <property type="entry name" value="TCS_sensor_his_kinase"/>
</dbReference>
<dbReference type="Pfam" id="PF00512">
    <property type="entry name" value="HisKA"/>
    <property type="match status" value="1"/>
</dbReference>
<dbReference type="SMART" id="SM00388">
    <property type="entry name" value="HisKA"/>
    <property type="match status" value="1"/>
</dbReference>
<evidence type="ECO:0000256" key="6">
    <source>
        <dbReference type="ARBA" id="ARBA00022692"/>
    </source>
</evidence>
<dbReference type="Pfam" id="PF00672">
    <property type="entry name" value="HAMP"/>
    <property type="match status" value="1"/>
</dbReference>
<dbReference type="CDD" id="cd00082">
    <property type="entry name" value="HisKA"/>
    <property type="match status" value="1"/>
</dbReference>
<proteinExistence type="predicted"/>
<dbReference type="InterPro" id="IPR036890">
    <property type="entry name" value="HATPase_C_sf"/>
</dbReference>
<dbReference type="PRINTS" id="PR00344">
    <property type="entry name" value="BCTRLSENSOR"/>
</dbReference>
<feature type="transmembrane region" description="Helical" evidence="11">
    <location>
        <begin position="162"/>
        <end position="188"/>
    </location>
</feature>
<evidence type="ECO:0000256" key="9">
    <source>
        <dbReference type="ARBA" id="ARBA00023012"/>
    </source>
</evidence>
<organism evidence="14 15">
    <name type="scientific">Rugosimonospora acidiphila</name>
    <dbReference type="NCBI Taxonomy" id="556531"/>
    <lineage>
        <taxon>Bacteria</taxon>
        <taxon>Bacillati</taxon>
        <taxon>Actinomycetota</taxon>
        <taxon>Actinomycetes</taxon>
        <taxon>Micromonosporales</taxon>
        <taxon>Micromonosporaceae</taxon>
        <taxon>Rugosimonospora</taxon>
    </lineage>
</organism>
<dbReference type="RefSeq" id="WP_345639115.1">
    <property type="nucleotide sequence ID" value="NZ_BAABJQ010000051.1"/>
</dbReference>
<dbReference type="PANTHER" id="PTHR45436:SF5">
    <property type="entry name" value="SENSOR HISTIDINE KINASE TRCS"/>
    <property type="match status" value="1"/>
</dbReference>
<dbReference type="CDD" id="cd06225">
    <property type="entry name" value="HAMP"/>
    <property type="match status" value="1"/>
</dbReference>
<evidence type="ECO:0000259" key="13">
    <source>
        <dbReference type="PROSITE" id="PS50885"/>
    </source>
</evidence>
<evidence type="ECO:0000256" key="4">
    <source>
        <dbReference type="ARBA" id="ARBA00022553"/>
    </source>
</evidence>
<dbReference type="Gene3D" id="6.10.340.10">
    <property type="match status" value="1"/>
</dbReference>
<dbReference type="PANTHER" id="PTHR45436">
    <property type="entry name" value="SENSOR HISTIDINE KINASE YKOH"/>
    <property type="match status" value="1"/>
</dbReference>
<evidence type="ECO:0000256" key="1">
    <source>
        <dbReference type="ARBA" id="ARBA00000085"/>
    </source>
</evidence>
<name>A0ABP9SRR9_9ACTN</name>
<evidence type="ECO:0000256" key="2">
    <source>
        <dbReference type="ARBA" id="ARBA00004236"/>
    </source>
</evidence>
<comment type="subcellular location">
    <subcellularLocation>
        <location evidence="2">Cell membrane</location>
    </subcellularLocation>
</comment>
<keyword evidence="10 11" id="KW-0472">Membrane</keyword>
<dbReference type="SUPFAM" id="SSF47384">
    <property type="entry name" value="Homodimeric domain of signal transducing histidine kinase"/>
    <property type="match status" value="1"/>
</dbReference>
<sequence length="467" mass="49954">MRARLLSVLIPLIALVLVTLSLPLASNLAAARQQTMFLDRLQDTGMFASLSQQSADQLDTQVLAEDLVRYGDVYGVQAAVLDRTGAPRAASSPSLDLRSPQVAAEIRQALAGHQSVNPDTIWPWADRPLVVGVPVVRNGEVIGAVVTVSPTTGLRAGTSRELAVIGLAAMAALGLCVAVAFMLATWVLRPVYVLGEAAGQIRTGELSTRVAPSGPVELRTLAASFNDMAHAVEDTLRRQRSFVADASHQLRNPLTALGLRLESLRDDLDGPHRGELTAVQEEADRLRMVVEELLELATAQNTRARPVDLDVRALLTGRATAWSTLARRKDVTFRYEGLTRRLAFADPALTGSALDAVLDNAIKFSPDGADITLGAREERGIVCLTVTDLGPGLLPQEQQWIGRRFWRSPTSQDLPGSGLGLSIARTLLDATGGQLAFAPAQPQGLRVSIRLPAAPAEPAPWKAEQTA</sequence>
<evidence type="ECO:0000256" key="11">
    <source>
        <dbReference type="SAM" id="Phobius"/>
    </source>
</evidence>
<evidence type="ECO:0000256" key="3">
    <source>
        <dbReference type="ARBA" id="ARBA00012438"/>
    </source>
</evidence>
<dbReference type="Pfam" id="PF02518">
    <property type="entry name" value="HATPase_c"/>
    <property type="match status" value="1"/>
</dbReference>
<evidence type="ECO:0000256" key="5">
    <source>
        <dbReference type="ARBA" id="ARBA00022679"/>
    </source>
</evidence>
<dbReference type="PROSITE" id="PS50885">
    <property type="entry name" value="HAMP"/>
    <property type="match status" value="1"/>
</dbReference>
<keyword evidence="9" id="KW-0902">Two-component regulatory system</keyword>